<dbReference type="Pfam" id="PF00712">
    <property type="entry name" value="DNA_pol3_beta"/>
    <property type="match status" value="1"/>
</dbReference>
<evidence type="ECO:0000256" key="1">
    <source>
        <dbReference type="ARBA" id="ARBA00004496"/>
    </source>
</evidence>
<dbReference type="EMBL" id="CAEZXX010000020">
    <property type="protein sequence ID" value="CAB4698770.1"/>
    <property type="molecule type" value="Genomic_DNA"/>
</dbReference>
<keyword evidence="5" id="KW-0548">Nucleotidyltransferase</keyword>
<dbReference type="Pfam" id="PF02767">
    <property type="entry name" value="DNA_pol3_beta_2"/>
    <property type="match status" value="1"/>
</dbReference>
<feature type="domain" description="DNA polymerase III beta sliding clamp central" evidence="10">
    <location>
        <begin position="127"/>
        <end position="240"/>
    </location>
</feature>
<dbReference type="PIRSF" id="PIRSF000804">
    <property type="entry name" value="DNA_pol_III_b"/>
    <property type="match status" value="1"/>
</dbReference>
<gene>
    <name evidence="12" type="ORF">UFOPK2602_00466</name>
    <name evidence="13" type="ORF">UFOPK2806_01010</name>
    <name evidence="14" type="ORF">UFOPK3417_00969</name>
    <name evidence="15" type="ORF">UFOPK4306_00022</name>
</gene>
<evidence type="ECO:0000313" key="15">
    <source>
        <dbReference type="EMBL" id="CAB5050771.1"/>
    </source>
</evidence>
<dbReference type="InterPro" id="IPR022637">
    <property type="entry name" value="DNA_polIII_beta_cen"/>
</dbReference>
<evidence type="ECO:0000256" key="4">
    <source>
        <dbReference type="ARBA" id="ARBA00022679"/>
    </source>
</evidence>
<accession>A0A6J6TXL3</accession>
<dbReference type="NCBIfam" id="TIGR00663">
    <property type="entry name" value="dnan"/>
    <property type="match status" value="1"/>
</dbReference>
<keyword evidence="8" id="KW-0238">DNA-binding</keyword>
<organism evidence="13">
    <name type="scientific">freshwater metagenome</name>
    <dbReference type="NCBI Taxonomy" id="449393"/>
    <lineage>
        <taxon>unclassified sequences</taxon>
        <taxon>metagenomes</taxon>
        <taxon>ecological metagenomes</taxon>
    </lineage>
</organism>
<dbReference type="Gene3D" id="3.70.10.10">
    <property type="match status" value="1"/>
</dbReference>
<evidence type="ECO:0000259" key="11">
    <source>
        <dbReference type="Pfam" id="PF02768"/>
    </source>
</evidence>
<evidence type="ECO:0000313" key="14">
    <source>
        <dbReference type="EMBL" id="CAB4875329.1"/>
    </source>
</evidence>
<protein>
    <submittedName>
        <fullName evidence="13">Unannotated protein</fullName>
    </submittedName>
</protein>
<comment type="subcellular location">
    <subcellularLocation>
        <location evidence="1">Cytoplasm</location>
    </subcellularLocation>
</comment>
<feature type="domain" description="DNA polymerase III beta sliding clamp N-terminal" evidence="9">
    <location>
        <begin position="1"/>
        <end position="116"/>
    </location>
</feature>
<dbReference type="PANTHER" id="PTHR30478:SF0">
    <property type="entry name" value="BETA SLIDING CLAMP"/>
    <property type="match status" value="1"/>
</dbReference>
<dbReference type="Gene3D" id="3.10.150.10">
    <property type="entry name" value="DNA Polymerase III, subunit A, domain 2"/>
    <property type="match status" value="1"/>
</dbReference>
<dbReference type="InterPro" id="IPR022634">
    <property type="entry name" value="DNA_polIII_beta_N"/>
</dbReference>
<evidence type="ECO:0000256" key="5">
    <source>
        <dbReference type="ARBA" id="ARBA00022695"/>
    </source>
</evidence>
<dbReference type="InterPro" id="IPR001001">
    <property type="entry name" value="DNA_polIII_beta"/>
</dbReference>
<keyword evidence="7" id="KW-0239">DNA-directed DNA polymerase</keyword>
<keyword evidence="4" id="KW-0808">Transferase</keyword>
<dbReference type="AlphaFoldDB" id="A0A6J6TXL3"/>
<dbReference type="EMBL" id="CAFBLR010000083">
    <property type="protein sequence ID" value="CAB4875329.1"/>
    <property type="molecule type" value="Genomic_DNA"/>
</dbReference>
<proteinExistence type="inferred from homology"/>
<dbReference type="InterPro" id="IPR022635">
    <property type="entry name" value="DNA_polIII_beta_C"/>
</dbReference>
<dbReference type="GO" id="GO:0009360">
    <property type="term" value="C:DNA polymerase III complex"/>
    <property type="evidence" value="ECO:0007669"/>
    <property type="project" value="InterPro"/>
</dbReference>
<feature type="domain" description="DNA polymerase III beta sliding clamp C-terminal" evidence="11">
    <location>
        <begin position="242"/>
        <end position="361"/>
    </location>
</feature>
<evidence type="ECO:0000313" key="13">
    <source>
        <dbReference type="EMBL" id="CAB4750919.1"/>
    </source>
</evidence>
<evidence type="ECO:0000256" key="2">
    <source>
        <dbReference type="ARBA" id="ARBA00010752"/>
    </source>
</evidence>
<evidence type="ECO:0000256" key="3">
    <source>
        <dbReference type="ARBA" id="ARBA00022490"/>
    </source>
</evidence>
<dbReference type="GO" id="GO:0006271">
    <property type="term" value="P:DNA strand elongation involved in DNA replication"/>
    <property type="evidence" value="ECO:0007669"/>
    <property type="project" value="TreeGrafter"/>
</dbReference>
<evidence type="ECO:0000259" key="10">
    <source>
        <dbReference type="Pfam" id="PF02767"/>
    </source>
</evidence>
<comment type="similarity">
    <text evidence="2">Belongs to the beta sliding clamp family.</text>
</comment>
<dbReference type="GO" id="GO:0008408">
    <property type="term" value="F:3'-5' exonuclease activity"/>
    <property type="evidence" value="ECO:0007669"/>
    <property type="project" value="InterPro"/>
</dbReference>
<dbReference type="EMBL" id="CAFBQP010000001">
    <property type="protein sequence ID" value="CAB5050771.1"/>
    <property type="molecule type" value="Genomic_DNA"/>
</dbReference>
<dbReference type="Pfam" id="PF02768">
    <property type="entry name" value="DNA_pol3_beta_3"/>
    <property type="match status" value="1"/>
</dbReference>
<evidence type="ECO:0000256" key="6">
    <source>
        <dbReference type="ARBA" id="ARBA00022705"/>
    </source>
</evidence>
<sequence length="363" mass="39166">MKFRCERDVLAEALGAAGRAATGRTGSLPVLQGIRLELKGDRLTVTGSDLELTVQYELTVDGQQDGGMVVPKLTSDIVKSLGDPKVELLAEGEEVTVAAGRSRFTIRPWAYDDYPRVGSTTASSVTLPAADFIDALRQVVRAASTDEQKPQLTGVLLAAEAGGLRLVATDSYRLAVRDLAGTTVLGTDQQVLVPARALQEVIRLASGSGELTLRLGERDATFEVASARVTTRLIDQPFPNYRQLMPQPAPNVLTIDKDAFTDALRRVRLLARDTIPVRLHLGGPTLRLEAISNDRGTVSEEVDAQFDGTELTIAFNAEYLASGIDACAGEQVTLSTQRESNRPAVLRGLGTDDYFYLLMPQKV</sequence>
<dbReference type="GO" id="GO:0005737">
    <property type="term" value="C:cytoplasm"/>
    <property type="evidence" value="ECO:0007669"/>
    <property type="project" value="UniProtKB-SubCell"/>
</dbReference>
<evidence type="ECO:0000313" key="12">
    <source>
        <dbReference type="EMBL" id="CAB4698770.1"/>
    </source>
</evidence>
<dbReference type="SUPFAM" id="SSF55979">
    <property type="entry name" value="DNA clamp"/>
    <property type="match status" value="3"/>
</dbReference>
<evidence type="ECO:0000256" key="8">
    <source>
        <dbReference type="ARBA" id="ARBA00023125"/>
    </source>
</evidence>
<dbReference type="GO" id="GO:0003887">
    <property type="term" value="F:DNA-directed DNA polymerase activity"/>
    <property type="evidence" value="ECO:0007669"/>
    <property type="project" value="UniProtKB-KW"/>
</dbReference>
<keyword evidence="3" id="KW-0963">Cytoplasm</keyword>
<reference evidence="13" key="1">
    <citation type="submission" date="2020-05" db="EMBL/GenBank/DDBJ databases">
        <authorList>
            <person name="Chiriac C."/>
            <person name="Salcher M."/>
            <person name="Ghai R."/>
            <person name="Kavagutti S V."/>
        </authorList>
    </citation>
    <scope>NUCLEOTIDE SEQUENCE</scope>
</reference>
<dbReference type="SMART" id="SM00480">
    <property type="entry name" value="POL3Bc"/>
    <property type="match status" value="1"/>
</dbReference>
<dbReference type="CDD" id="cd00140">
    <property type="entry name" value="beta_clamp"/>
    <property type="match status" value="1"/>
</dbReference>
<keyword evidence="6" id="KW-0235">DNA replication</keyword>
<dbReference type="PANTHER" id="PTHR30478">
    <property type="entry name" value="DNA POLYMERASE III SUBUNIT BETA"/>
    <property type="match status" value="1"/>
</dbReference>
<dbReference type="EMBL" id="CAEZYY010000010">
    <property type="protein sequence ID" value="CAB4750919.1"/>
    <property type="molecule type" value="Genomic_DNA"/>
</dbReference>
<evidence type="ECO:0000259" key="9">
    <source>
        <dbReference type="Pfam" id="PF00712"/>
    </source>
</evidence>
<dbReference type="GO" id="GO:0003677">
    <property type="term" value="F:DNA binding"/>
    <property type="evidence" value="ECO:0007669"/>
    <property type="project" value="UniProtKB-KW"/>
</dbReference>
<evidence type="ECO:0000256" key="7">
    <source>
        <dbReference type="ARBA" id="ARBA00022932"/>
    </source>
</evidence>
<dbReference type="InterPro" id="IPR046938">
    <property type="entry name" value="DNA_clamp_sf"/>
</dbReference>
<name>A0A6J6TXL3_9ZZZZ</name>